<reference evidence="2 3" key="1">
    <citation type="submission" date="2017-06" db="EMBL/GenBank/DDBJ databases">
        <authorList>
            <person name="Kim H.J."/>
            <person name="Triplett B.A."/>
        </authorList>
    </citation>
    <scope>NUCLEOTIDE SEQUENCE [LARGE SCALE GENOMIC DNA]</scope>
    <source>
        <strain evidence="2 3">CGMCC 4.5593</strain>
    </source>
</reference>
<dbReference type="InterPro" id="IPR041375">
    <property type="entry name" value="VapC45_PIN-like"/>
</dbReference>
<dbReference type="EMBL" id="FZPH01000013">
    <property type="protein sequence ID" value="SNT61907.1"/>
    <property type="molecule type" value="Genomic_DNA"/>
</dbReference>
<evidence type="ECO:0000313" key="2">
    <source>
        <dbReference type="EMBL" id="SNT61907.1"/>
    </source>
</evidence>
<accession>A0A239P441</accession>
<dbReference type="Proteomes" id="UP000198362">
    <property type="component" value="Unassembled WGS sequence"/>
</dbReference>
<evidence type="ECO:0000259" key="1">
    <source>
        <dbReference type="Pfam" id="PF18478"/>
    </source>
</evidence>
<dbReference type="Pfam" id="PF18478">
    <property type="entry name" value="PIN_10"/>
    <property type="match status" value="1"/>
</dbReference>
<evidence type="ECO:0000313" key="3">
    <source>
        <dbReference type="Proteomes" id="UP000198362"/>
    </source>
</evidence>
<name>A0A239P441_9ACTN</name>
<sequence length="154" mass="17408">MSAPPLASSWAAPPEFYIDENMAGRTVRRFIAGLGYRVHTPGSVFGRDRLEKQLLDEDWLPVAGTNGWVVFGRDQHILERENELRAYLDAKIHMFLLPGAATIAQILLLLGTNLEHICALACARKPGVYWLTHTGVVNYERRRANLARSRKRAR</sequence>
<feature type="domain" description="VapC45 PIN like" evidence="1">
    <location>
        <begin position="14"/>
        <end position="98"/>
    </location>
</feature>
<keyword evidence="3" id="KW-1185">Reference proteome</keyword>
<organism evidence="2 3">
    <name type="scientific">Asanoa hainanensis</name>
    <dbReference type="NCBI Taxonomy" id="560556"/>
    <lineage>
        <taxon>Bacteria</taxon>
        <taxon>Bacillati</taxon>
        <taxon>Actinomycetota</taxon>
        <taxon>Actinomycetes</taxon>
        <taxon>Micromonosporales</taxon>
        <taxon>Micromonosporaceae</taxon>
        <taxon>Asanoa</taxon>
    </lineage>
</organism>
<proteinExistence type="predicted"/>
<gene>
    <name evidence="2" type="ORF">SAMN05421812_113233</name>
</gene>
<dbReference type="AlphaFoldDB" id="A0A239P441"/>
<protein>
    <recommendedName>
        <fullName evidence="1">VapC45 PIN like domain-containing protein</fullName>
    </recommendedName>
</protein>